<accession>A0A7C5H709</accession>
<dbReference type="PANTHER" id="PTHR12526:SF510">
    <property type="entry name" value="D-INOSITOL 3-PHOSPHATE GLYCOSYLTRANSFERASE"/>
    <property type="match status" value="1"/>
</dbReference>
<reference evidence="4" key="1">
    <citation type="journal article" date="2020" name="mSystems">
        <title>Genome- and Community-Level Interaction Insights into Carbon Utilization and Element Cycling Functions of Hydrothermarchaeota in Hydrothermal Sediment.</title>
        <authorList>
            <person name="Zhou Z."/>
            <person name="Liu Y."/>
            <person name="Xu W."/>
            <person name="Pan J."/>
            <person name="Luo Z.H."/>
            <person name="Li M."/>
        </authorList>
    </citation>
    <scope>NUCLEOTIDE SEQUENCE [LARGE SCALE GENOMIC DNA]</scope>
    <source>
        <strain evidence="4">HyVt-628</strain>
    </source>
</reference>
<comment type="caution">
    <text evidence="4">The sequence shown here is derived from an EMBL/GenBank/DDBJ whole genome shotgun (WGS) entry which is preliminary data.</text>
</comment>
<dbReference type="Pfam" id="PF00534">
    <property type="entry name" value="Glycos_transf_1"/>
    <property type="match status" value="1"/>
</dbReference>
<feature type="domain" description="Glycosyl transferase family 1" evidence="3">
    <location>
        <begin position="9"/>
        <end position="90"/>
    </location>
</feature>
<dbReference type="EMBL" id="DRSK01000197">
    <property type="protein sequence ID" value="HHE07931.1"/>
    <property type="molecule type" value="Genomic_DNA"/>
</dbReference>
<dbReference type="PANTHER" id="PTHR12526">
    <property type="entry name" value="GLYCOSYLTRANSFERASE"/>
    <property type="match status" value="1"/>
</dbReference>
<dbReference type="InterPro" id="IPR001296">
    <property type="entry name" value="Glyco_trans_1"/>
</dbReference>
<name>A0A7C5H709_9CHLB</name>
<sequence>FQQNPYPWLAASDMFAVTSTNEGLPNALLEAMYLGNAPISTRAGGADEAIDDGENGVMLDYGDEEALARALQRLAESPKLRARYAAKAKARIIERFSMERMGREIVEFCQDRKGQSQTP</sequence>
<organism evidence="4">
    <name type="scientific">Chlorobaculum parvum</name>
    <dbReference type="NCBI Taxonomy" id="274539"/>
    <lineage>
        <taxon>Bacteria</taxon>
        <taxon>Pseudomonadati</taxon>
        <taxon>Chlorobiota</taxon>
        <taxon>Chlorobiia</taxon>
        <taxon>Chlorobiales</taxon>
        <taxon>Chlorobiaceae</taxon>
        <taxon>Chlorobaculum</taxon>
    </lineage>
</organism>
<keyword evidence="1" id="KW-0328">Glycosyltransferase</keyword>
<evidence type="ECO:0000313" key="4">
    <source>
        <dbReference type="EMBL" id="HHE07931.1"/>
    </source>
</evidence>
<dbReference type="SUPFAM" id="SSF53756">
    <property type="entry name" value="UDP-Glycosyltransferase/glycogen phosphorylase"/>
    <property type="match status" value="1"/>
</dbReference>
<dbReference type="AlphaFoldDB" id="A0A7C5H709"/>
<dbReference type="Proteomes" id="UP000886059">
    <property type="component" value="Unassembled WGS sequence"/>
</dbReference>
<dbReference type="Gene3D" id="3.40.50.2000">
    <property type="entry name" value="Glycogen Phosphorylase B"/>
    <property type="match status" value="1"/>
</dbReference>
<gene>
    <name evidence="4" type="ORF">ENL01_03410</name>
</gene>
<protein>
    <submittedName>
        <fullName evidence="4">Glycosyltransferase</fullName>
    </submittedName>
</protein>
<proteinExistence type="predicted"/>
<evidence type="ECO:0000256" key="1">
    <source>
        <dbReference type="ARBA" id="ARBA00022676"/>
    </source>
</evidence>
<evidence type="ECO:0000256" key="2">
    <source>
        <dbReference type="ARBA" id="ARBA00022679"/>
    </source>
</evidence>
<evidence type="ECO:0000259" key="3">
    <source>
        <dbReference type="Pfam" id="PF00534"/>
    </source>
</evidence>
<keyword evidence="2" id="KW-0808">Transferase</keyword>
<dbReference type="GO" id="GO:0016757">
    <property type="term" value="F:glycosyltransferase activity"/>
    <property type="evidence" value="ECO:0007669"/>
    <property type="project" value="UniProtKB-KW"/>
</dbReference>
<feature type="non-terminal residue" evidence="4">
    <location>
        <position position="1"/>
    </location>
</feature>